<name>A0A645AEE5_9ZZZZ</name>
<protein>
    <submittedName>
        <fullName evidence="2">Uncharacterized protein</fullName>
    </submittedName>
</protein>
<feature type="region of interest" description="Disordered" evidence="1">
    <location>
        <begin position="1"/>
        <end position="31"/>
    </location>
</feature>
<proteinExistence type="predicted"/>
<organism evidence="2">
    <name type="scientific">bioreactor metagenome</name>
    <dbReference type="NCBI Taxonomy" id="1076179"/>
    <lineage>
        <taxon>unclassified sequences</taxon>
        <taxon>metagenomes</taxon>
        <taxon>ecological metagenomes</taxon>
    </lineage>
</organism>
<accession>A0A645AEE5</accession>
<evidence type="ECO:0000313" key="2">
    <source>
        <dbReference type="EMBL" id="MPM51326.1"/>
    </source>
</evidence>
<gene>
    <name evidence="2" type="ORF">SDC9_98074</name>
</gene>
<evidence type="ECO:0000256" key="1">
    <source>
        <dbReference type="SAM" id="MobiDB-lite"/>
    </source>
</evidence>
<dbReference type="EMBL" id="VSSQ01013364">
    <property type="protein sequence ID" value="MPM51326.1"/>
    <property type="molecule type" value="Genomic_DNA"/>
</dbReference>
<reference evidence="2" key="1">
    <citation type="submission" date="2019-08" db="EMBL/GenBank/DDBJ databases">
        <authorList>
            <person name="Kucharzyk K."/>
            <person name="Murdoch R.W."/>
            <person name="Higgins S."/>
            <person name="Loffler F."/>
        </authorList>
    </citation>
    <scope>NUCLEOTIDE SEQUENCE</scope>
</reference>
<sequence>MRSPPGPPSGAGSQAGVSGLRRGPRPEVSARVRSGLLVEDVVRIEDPGGAHRGLVQDGQPGEASGDLVEGLLGEFVGAHLVHEEPRPQGRVPLRPLTARRGRLVVCGDARPCLLHQSDAHQLAQAVLDIGQVVAVDEPGDGGGVLRSAVHPDHVEDDDLVEGQFGLADQQGELGDVTLEGGVGRHQGELEVRQVGLGQRPAQVPGGLHGGC</sequence>
<feature type="compositionally biased region" description="Low complexity" evidence="1">
    <location>
        <begin position="10"/>
        <end position="19"/>
    </location>
</feature>
<comment type="caution">
    <text evidence="2">The sequence shown here is derived from an EMBL/GenBank/DDBJ whole genome shotgun (WGS) entry which is preliminary data.</text>
</comment>
<dbReference type="AlphaFoldDB" id="A0A645AEE5"/>